<dbReference type="EC" id="1.17.7.3" evidence="7"/>
<comment type="similarity">
    <text evidence="7">Belongs to the IspG family.</text>
</comment>
<keyword evidence="6 7" id="KW-0414">Isoprene biosynthesis</keyword>
<dbReference type="GO" id="GO:0046429">
    <property type="term" value="F:4-hydroxy-3-methylbut-2-en-1-yl diphosphate synthase activity (ferredoxin)"/>
    <property type="evidence" value="ECO:0007669"/>
    <property type="project" value="UniProtKB-UniRule"/>
</dbReference>
<keyword evidence="5 7" id="KW-0411">Iron-sulfur</keyword>
<evidence type="ECO:0000313" key="10">
    <source>
        <dbReference type="EMBL" id="PNR95524.1"/>
    </source>
</evidence>
<evidence type="ECO:0000256" key="4">
    <source>
        <dbReference type="ARBA" id="ARBA00023004"/>
    </source>
</evidence>
<sequence>MFSQKVVDVGGVKIGGKYPIVIQSMTNTDTSNVEKTLLQIERLKNSGAQIVRVSVRSKDDIQPFSEIVKKAKIPLVADIHFDYRLAIESIKAGASKVRINPGNIGSDVKIREIVKVAKDYNVTIRVGSNSGSIAKEFSDLPRHKALAESALKEVSLLEKEGFYDIVVSVKSVDAKETFEANKYLSGLIPYPFHIGVTEAGVFEDAVILSSAGLGSLLINDIGDTIRISISGDPLREVELAKDLLIALGLKKGLRVIACPTCARTEIDVESLAYEVKRILKGKEVKKNITIAVMGCVVNGPGEAKHSDIAIVGTKNGSAAIFLKGELYGTIKRNDIKEKLFEVIEVFQNS</sequence>
<evidence type="ECO:0000259" key="9">
    <source>
        <dbReference type="Pfam" id="PF26540"/>
    </source>
</evidence>
<dbReference type="PIRSF" id="PIRSF004640">
    <property type="entry name" value="IspG"/>
    <property type="match status" value="1"/>
</dbReference>
<comment type="cofactor">
    <cofactor evidence="7">
        <name>[4Fe-4S] cluster</name>
        <dbReference type="ChEBI" id="CHEBI:49883"/>
    </cofactor>
    <text evidence="7">Binds 1 [4Fe-4S] cluster.</text>
</comment>
<reference evidence="10 11" key="1">
    <citation type="submission" date="2013-12" db="EMBL/GenBank/DDBJ databases">
        <title>Comparative genomics of Petrotoga isolates.</title>
        <authorList>
            <person name="Nesbo C.L."/>
            <person name="Charchuk R."/>
            <person name="Chow K."/>
        </authorList>
    </citation>
    <scope>NUCLEOTIDE SEQUENCE [LARGE SCALE GENOMIC DNA]</scope>
    <source>
        <strain evidence="10 11">DSM 13574</strain>
    </source>
</reference>
<dbReference type="Gene3D" id="3.20.20.20">
    <property type="entry name" value="Dihydropteroate synthase-like"/>
    <property type="match status" value="1"/>
</dbReference>
<dbReference type="InterPro" id="IPR016425">
    <property type="entry name" value="IspG_bac"/>
</dbReference>
<feature type="binding site" evidence="7">
    <location>
        <position position="258"/>
    </location>
    <ligand>
        <name>[4Fe-4S] cluster</name>
        <dbReference type="ChEBI" id="CHEBI:49883"/>
    </ligand>
</feature>
<feature type="binding site" evidence="7">
    <location>
        <position position="302"/>
    </location>
    <ligand>
        <name>[4Fe-4S] cluster</name>
        <dbReference type="ChEBI" id="CHEBI:49883"/>
    </ligand>
</feature>
<dbReference type="InterPro" id="IPR004588">
    <property type="entry name" value="IspG_bac-typ"/>
</dbReference>
<dbReference type="HAMAP" id="MF_00159">
    <property type="entry name" value="IspG"/>
    <property type="match status" value="1"/>
</dbReference>
<keyword evidence="3 7" id="KW-0560">Oxidoreductase</keyword>
<evidence type="ECO:0000256" key="3">
    <source>
        <dbReference type="ARBA" id="ARBA00023002"/>
    </source>
</evidence>
<gene>
    <name evidence="7" type="primary">ispG</name>
    <name evidence="10" type="ORF">X929_08070</name>
</gene>
<feature type="domain" description="IspG C-terminal" evidence="9">
    <location>
        <begin position="255"/>
        <end position="344"/>
    </location>
</feature>
<dbReference type="InterPro" id="IPR011005">
    <property type="entry name" value="Dihydropteroate_synth-like_sf"/>
</dbReference>
<dbReference type="Gene3D" id="3.30.413.10">
    <property type="entry name" value="Sulfite Reductase Hemoprotein, domain 1"/>
    <property type="match status" value="1"/>
</dbReference>
<dbReference type="PANTHER" id="PTHR30454">
    <property type="entry name" value="4-HYDROXY-3-METHYLBUT-2-EN-1-YL DIPHOSPHATE SYNTHASE"/>
    <property type="match status" value="1"/>
</dbReference>
<comment type="function">
    <text evidence="7">Converts 2C-methyl-D-erythritol 2,4-cyclodiphosphate (ME-2,4cPP) into 1-hydroxy-2-methyl-2-(E)-butenyl 4-diphosphate.</text>
</comment>
<feature type="binding site" evidence="7">
    <location>
        <position position="261"/>
    </location>
    <ligand>
        <name>[4Fe-4S] cluster</name>
        <dbReference type="ChEBI" id="CHEBI:49883"/>
    </ligand>
</feature>
<dbReference type="InterPro" id="IPR058578">
    <property type="entry name" value="IspG_TIM"/>
</dbReference>
<comment type="pathway">
    <text evidence="7">Isoprenoid biosynthesis; isopentenyl diphosphate biosynthesis via DXP pathway; isopentenyl diphosphate from 1-deoxy-D-xylulose 5-phosphate: step 5/6.</text>
</comment>
<accession>A0A2K1NYB3</accession>
<evidence type="ECO:0000259" key="8">
    <source>
        <dbReference type="Pfam" id="PF04551"/>
    </source>
</evidence>
<dbReference type="RefSeq" id="WP_103067464.1">
    <property type="nucleotide sequence ID" value="NZ_AZRL01000021.1"/>
</dbReference>
<keyword evidence="4 7" id="KW-0408">Iron</keyword>
<dbReference type="Pfam" id="PF04551">
    <property type="entry name" value="GcpE"/>
    <property type="match status" value="1"/>
</dbReference>
<dbReference type="GO" id="GO:0005506">
    <property type="term" value="F:iron ion binding"/>
    <property type="evidence" value="ECO:0007669"/>
    <property type="project" value="InterPro"/>
</dbReference>
<dbReference type="GO" id="GO:0141197">
    <property type="term" value="F:4-hydroxy-3-methylbut-2-enyl-diphosphate synthase activity (flavodoxin)"/>
    <property type="evidence" value="ECO:0007669"/>
    <property type="project" value="UniProtKB-EC"/>
</dbReference>
<dbReference type="SUPFAM" id="SSF56014">
    <property type="entry name" value="Nitrite and sulphite reductase 4Fe-4S domain-like"/>
    <property type="match status" value="1"/>
</dbReference>
<dbReference type="GO" id="GO:0019288">
    <property type="term" value="P:isopentenyl diphosphate biosynthetic process, methylerythritol 4-phosphate pathway"/>
    <property type="evidence" value="ECO:0007669"/>
    <property type="project" value="UniProtKB-UniRule"/>
</dbReference>
<dbReference type="Proteomes" id="UP000236434">
    <property type="component" value="Unassembled WGS sequence"/>
</dbReference>
<comment type="caution">
    <text evidence="10">The sequence shown here is derived from an EMBL/GenBank/DDBJ whole genome shotgun (WGS) entry which is preliminary data.</text>
</comment>
<evidence type="ECO:0000256" key="7">
    <source>
        <dbReference type="HAMAP-Rule" id="MF_00159"/>
    </source>
</evidence>
<dbReference type="OrthoDB" id="9803214at2"/>
<dbReference type="GO" id="GO:0016114">
    <property type="term" value="P:terpenoid biosynthetic process"/>
    <property type="evidence" value="ECO:0007669"/>
    <property type="project" value="InterPro"/>
</dbReference>
<comment type="catalytic activity">
    <reaction evidence="7">
        <text>(2E)-4-hydroxy-3-methylbut-2-enyl diphosphate + oxidized [flavodoxin] + H2O + 2 H(+) = 2-C-methyl-D-erythritol 2,4-cyclic diphosphate + reduced [flavodoxin]</text>
        <dbReference type="Rhea" id="RHEA:43604"/>
        <dbReference type="Rhea" id="RHEA-COMP:10622"/>
        <dbReference type="Rhea" id="RHEA-COMP:10623"/>
        <dbReference type="ChEBI" id="CHEBI:15377"/>
        <dbReference type="ChEBI" id="CHEBI:15378"/>
        <dbReference type="ChEBI" id="CHEBI:57618"/>
        <dbReference type="ChEBI" id="CHEBI:58210"/>
        <dbReference type="ChEBI" id="CHEBI:58483"/>
        <dbReference type="ChEBI" id="CHEBI:128753"/>
        <dbReference type="EC" id="1.17.7.3"/>
    </reaction>
</comment>
<dbReference type="AlphaFoldDB" id="A0A2K1NYB3"/>
<dbReference type="PANTHER" id="PTHR30454:SF0">
    <property type="entry name" value="4-HYDROXY-3-METHYLBUT-2-EN-1-YL DIPHOSPHATE SYNTHASE (FERREDOXIN), CHLOROPLASTIC"/>
    <property type="match status" value="1"/>
</dbReference>
<dbReference type="NCBIfam" id="NF001540">
    <property type="entry name" value="PRK00366.1"/>
    <property type="match status" value="1"/>
</dbReference>
<dbReference type="GO" id="GO:0051539">
    <property type="term" value="F:4 iron, 4 sulfur cluster binding"/>
    <property type="evidence" value="ECO:0007669"/>
    <property type="project" value="UniProtKB-UniRule"/>
</dbReference>
<dbReference type="NCBIfam" id="TIGR00612">
    <property type="entry name" value="ispG_gcpE"/>
    <property type="match status" value="1"/>
</dbReference>
<evidence type="ECO:0000256" key="6">
    <source>
        <dbReference type="ARBA" id="ARBA00023229"/>
    </source>
</evidence>
<dbReference type="SUPFAM" id="SSF51717">
    <property type="entry name" value="Dihydropteroate synthetase-like"/>
    <property type="match status" value="1"/>
</dbReference>
<dbReference type="InterPro" id="IPR058579">
    <property type="entry name" value="IspG_C"/>
</dbReference>
<dbReference type="Pfam" id="PF26540">
    <property type="entry name" value="GcpE_C"/>
    <property type="match status" value="1"/>
</dbReference>
<organism evidence="10 11">
    <name type="scientific">Petrotoga olearia DSM 13574</name>
    <dbReference type="NCBI Taxonomy" id="1122955"/>
    <lineage>
        <taxon>Bacteria</taxon>
        <taxon>Thermotogati</taxon>
        <taxon>Thermotogota</taxon>
        <taxon>Thermotogae</taxon>
        <taxon>Petrotogales</taxon>
        <taxon>Petrotogaceae</taxon>
        <taxon>Petrotoga</taxon>
    </lineage>
</organism>
<feature type="binding site" evidence="7">
    <location>
        <position position="295"/>
    </location>
    <ligand>
        <name>[4Fe-4S] cluster</name>
        <dbReference type="ChEBI" id="CHEBI:49883"/>
    </ligand>
</feature>
<dbReference type="InterPro" id="IPR045854">
    <property type="entry name" value="NO2/SO3_Rdtase_4Fe4S_sf"/>
</dbReference>
<evidence type="ECO:0000256" key="2">
    <source>
        <dbReference type="ARBA" id="ARBA00022723"/>
    </source>
</evidence>
<proteinExistence type="inferred from homology"/>
<evidence type="ECO:0000256" key="1">
    <source>
        <dbReference type="ARBA" id="ARBA00022485"/>
    </source>
</evidence>
<evidence type="ECO:0000313" key="11">
    <source>
        <dbReference type="Proteomes" id="UP000236434"/>
    </source>
</evidence>
<evidence type="ECO:0000256" key="5">
    <source>
        <dbReference type="ARBA" id="ARBA00023014"/>
    </source>
</evidence>
<protein>
    <recommendedName>
        <fullName evidence="7">4-hydroxy-3-methylbut-2-en-1-yl diphosphate synthase (flavodoxin)</fullName>
        <ecNumber evidence="7">1.17.7.3</ecNumber>
    </recommendedName>
    <alternativeName>
        <fullName evidence="7">1-hydroxy-2-methyl-2-(E)-butenyl 4-diphosphate synthase</fullName>
    </alternativeName>
</protein>
<keyword evidence="2 7" id="KW-0479">Metal-binding</keyword>
<dbReference type="EMBL" id="AZRL01000021">
    <property type="protein sequence ID" value="PNR95524.1"/>
    <property type="molecule type" value="Genomic_DNA"/>
</dbReference>
<keyword evidence="1 7" id="KW-0004">4Fe-4S</keyword>
<feature type="domain" description="IspG TIM-barrel" evidence="8">
    <location>
        <begin position="5"/>
        <end position="240"/>
    </location>
</feature>
<name>A0A2K1NYB3_9BACT</name>
<dbReference type="UniPathway" id="UPA00056">
    <property type="reaction ID" value="UER00096"/>
</dbReference>